<evidence type="ECO:0000256" key="2">
    <source>
        <dbReference type="ARBA" id="ARBA00023136"/>
    </source>
</evidence>
<evidence type="ECO:0000256" key="1">
    <source>
        <dbReference type="ARBA" id="ARBA00022729"/>
    </source>
</evidence>
<keyword evidence="4" id="KW-0449">Lipoprotein</keyword>
<evidence type="ECO:0000259" key="5">
    <source>
        <dbReference type="Pfam" id="PF09864"/>
    </source>
</evidence>
<dbReference type="Pfam" id="PF09864">
    <property type="entry name" value="MliC"/>
    <property type="match status" value="1"/>
</dbReference>
<evidence type="ECO:0000256" key="3">
    <source>
        <dbReference type="ARBA" id="ARBA00023139"/>
    </source>
</evidence>
<dbReference type="Proteomes" id="UP000321183">
    <property type="component" value="Plasmid pRA1"/>
</dbReference>
<dbReference type="InterPro" id="IPR036328">
    <property type="entry name" value="MliC_sf"/>
</dbReference>
<reference evidence="6 7" key="1">
    <citation type="submission" date="2019-04" db="EMBL/GenBank/DDBJ databases">
        <title>Draft genome sequence of Rickettsia asiatica Maytaro1284.</title>
        <authorList>
            <person name="Thu M."/>
            <person name="Qiu Y."/>
            <person name="Nakao R."/>
        </authorList>
    </citation>
    <scope>NUCLEOTIDE SEQUENCE [LARGE SCALE GENOMIC DNA]</scope>
    <source>
        <strain evidence="6 7">Maytaro1284</strain>
        <plasmid evidence="6 7">pRA1</plasmid>
    </source>
</reference>
<dbReference type="InterPro" id="IPR018660">
    <property type="entry name" value="MliC"/>
</dbReference>
<gene>
    <name evidence="6" type="ORF">RAS_p870</name>
</gene>
<evidence type="ECO:0000256" key="4">
    <source>
        <dbReference type="ARBA" id="ARBA00023288"/>
    </source>
</evidence>
<feature type="domain" description="C-type lysozyme inhibitor" evidence="5">
    <location>
        <begin position="40"/>
        <end position="103"/>
    </location>
</feature>
<evidence type="ECO:0000313" key="7">
    <source>
        <dbReference type="Proteomes" id="UP000321183"/>
    </source>
</evidence>
<dbReference type="Gene3D" id="2.40.128.200">
    <property type="match status" value="1"/>
</dbReference>
<name>A0A510GJG6_9RICK</name>
<accession>A0A510GJG6</accession>
<proteinExistence type="predicted"/>
<sequence length="119" mass="13644">MRQISFILLTSILCISCNTTRIVKILEINKSAFQYESIDYQCENGRNLNVQYLNNDINNIALINLDNNVIIFSNVVAGSGVRYAARQYIWHTKIDYGILSDEISNTNLVCHQQKLKTNK</sequence>
<keyword evidence="2" id="KW-0472">Membrane</keyword>
<protein>
    <recommendedName>
        <fullName evidence="5">C-type lysozyme inhibitor domain-containing protein</fullName>
    </recommendedName>
</protein>
<dbReference type="AlphaFoldDB" id="A0A510GJG6"/>
<keyword evidence="3" id="KW-0564">Palmitate</keyword>
<keyword evidence="6" id="KW-0614">Plasmid</keyword>
<dbReference type="EMBL" id="AP019564">
    <property type="protein sequence ID" value="BBJ32491.1"/>
    <property type="molecule type" value="Genomic_DNA"/>
</dbReference>
<keyword evidence="1" id="KW-0732">Signal</keyword>
<keyword evidence="7" id="KW-1185">Reference proteome</keyword>
<dbReference type="KEGG" id="ras:RAS_p870"/>
<organism evidence="6 7">
    <name type="scientific">Rickettsia asiatica</name>
    <dbReference type="NCBI Taxonomy" id="238800"/>
    <lineage>
        <taxon>Bacteria</taxon>
        <taxon>Pseudomonadati</taxon>
        <taxon>Pseudomonadota</taxon>
        <taxon>Alphaproteobacteria</taxon>
        <taxon>Rickettsiales</taxon>
        <taxon>Rickettsiaceae</taxon>
        <taxon>Rickettsieae</taxon>
        <taxon>Rickettsia</taxon>
        <taxon>spotted fever group</taxon>
    </lineage>
</organism>
<geneLocation type="plasmid" evidence="6 7">
    <name>pRA1</name>
</geneLocation>
<dbReference type="SUPFAM" id="SSF141488">
    <property type="entry name" value="YdhA-like"/>
    <property type="match status" value="1"/>
</dbReference>
<evidence type="ECO:0000313" key="6">
    <source>
        <dbReference type="EMBL" id="BBJ32491.1"/>
    </source>
</evidence>